<sequence length="1826" mass="203881">MPTLTTSDTNLSGTFISNKPSSLWVHDPANSFQQDAVIHPDAFPTIQDGQLLRLHFVKPQNSVNFHLEPVVVKASCADREALGRQQQLQISLSKDIADRLQLGFRNEVYIELIDTSMPCVVLDHVELGFKEQYLGRSDMWRIQQYLAGSCVYLEKKVLFAGSIKTTVKKLWSGEKEVFSGYINEHTKIIFRSASAKYFLFIQMSREMWEFDEDGELYFEKVVNHFLPQLFNRWKSEGTNHVVSIVLFTRVFYDDIDGFEDEAIQQADDGRHYKDFYKVLADWETADDWNSVIMTLKEEQLQFESRVLTRIDNGVTSVSGSMGMAYEGNILEAVNLALNPFDRHYVDRDLMRTGLSLILVTPGTGKFHVNKKLLRLSNERMSDNGIAMDLVCLSRMPLHIAPLLSYESGPPPEDVHRDSTANVRHTNLSPDVKPGLNSSFQDPSTTTPLTTLVPATVTTLFLTGSIAAFTNTKLASSFDAIVSKLGAKCLKCKCLGSWKLPLLDKDPIPTTRGSLPPPPPLSSSAGMPGPAVPHSLRSKHSSSSLNDNSLAKTDDGTSANQHGTSLGNGENYLSRSANFAMTPRRPSYRTDTPQHLSDIAKAGDRHIVTGEPMSDPASDQMQPDRYDSQIFKDSHEPRFSRRLASQPAGKLSAAKSGPSRTSMDTAESEHSRTNWKYTSNTSTWHPSDQRRAATTTLFSQSQQAGHKITFYDDHARKDDKNSPTYTRPGGSSLSRRNTSSDIRASHAAENEDDESVVITSSTVEPVPISNKGGRRNQKGTQQSPTRNGQVSGSLPSLHKHSGNSDIMRATTHTMGNRNSPSYGWNTHRGAVTKSTSVNPCYPADYSSLFTSHLRRWQHALPNECKYDGPVVHWKSLATPACLPLTTDYFPSNDELKALYTHYMYTVSASEDVNLYQAGDRSLSELKKTEILLTEMISQRLAQGFQIIVDITGSTNYQKSSTAAAAAASKVINPMLITQTNDPPATRPPSGPLNAASNVPGSSVVHHQRQKASGGISHALSRAAAAAAPTNGTAIKLPTTSTLHNNNTTNKPTIRTSGLTSTLSTLPAAIGDALKNNESSGSLSTTASASAVYADTTGSVLQYKKHMVWWLSMGHQVHQLTFDPSGQNVEVRRYVREADFDHKKIIYKCAIWPKNTDLYRCKAVTFNYASLMFNWNYLDHLVAGHQDELTDNLRFWRARFIVVPRERLPSNTMMTPAPDDRLNEEERRLVLFDTWLQTLRKAKWFSPSERDEMQRRKKKEIGPDFGLRLTTMDASAYLTIEAAKSVEGRSISRNNSSTMSFFSSLAAHGTGLTRDAKSTDIIKAMRDNNTGIKIMDRRWHFKVFRGAFIGSECVDWIIAHFDDVNSRQEAVQLGNDLMKRQPPLFVSSTSRHTFLDGHYFYQFHEEFAPGHQRSWFLTTRSNRRQQQNDHSSSHGDKEKDAGLTSPDPSDNFDEKKKSSSSNNNGSSATAASPSATHPSTSTSTTTATANKMAPSIKFDMARSMIIDVDPYNKSGRRETAILHYDTIHNPNNCYHFQLHWMGCTAQLVQELLRTWSLQADRCGLKLVEGSMEQAYDDSENNNPFQCPVAIPLALPPPPVTELSRLYEVPDQFYEIALVRHLGFVLDVEADDKFEKARVNAGVQVSYPYLKYPYKYDQYIHRTGVAFVQIRPEGRGFYWVNNRLYTNHTPALAARRREPSSHLQHPDYLRRRFMEACSNTDWLSTFWTSTRNHLLNIDDQDTKDEDDDDRGEGESDNDKLLPTNQDTIGRWVFENARGVDDPGLTITPPPLSLTPASTFTTPPPASSSTTTKSPLPPRSSPSSPSLPSQ</sequence>
<proteinExistence type="inferred from homology"/>
<dbReference type="GO" id="GO:0010508">
    <property type="term" value="P:positive regulation of autophagy"/>
    <property type="evidence" value="ECO:0007669"/>
    <property type="project" value="TreeGrafter"/>
</dbReference>
<feature type="compositionally biased region" description="Low complexity" evidence="7">
    <location>
        <begin position="1790"/>
        <end position="1810"/>
    </location>
</feature>
<feature type="compositionally biased region" description="Low complexity" evidence="7">
    <location>
        <begin position="540"/>
        <end position="549"/>
    </location>
</feature>
<evidence type="ECO:0000256" key="7">
    <source>
        <dbReference type="SAM" id="MobiDB-lite"/>
    </source>
</evidence>
<dbReference type="STRING" id="101127.A0A1X2GH24"/>
<dbReference type="SMART" id="SM00049">
    <property type="entry name" value="DEP"/>
    <property type="match status" value="1"/>
</dbReference>
<dbReference type="Pfam" id="PF12257">
    <property type="entry name" value="IML1"/>
    <property type="match status" value="1"/>
</dbReference>
<keyword evidence="5" id="KW-0926">Vacuole</keyword>
<dbReference type="InterPro" id="IPR048255">
    <property type="entry name" value="IML1_N"/>
</dbReference>
<dbReference type="InterPro" id="IPR000591">
    <property type="entry name" value="DEP_dom"/>
</dbReference>
<dbReference type="Pfam" id="PF00610">
    <property type="entry name" value="DEP"/>
    <property type="match status" value="1"/>
</dbReference>
<organism evidence="9 10">
    <name type="scientific">Hesseltinella vesiculosa</name>
    <dbReference type="NCBI Taxonomy" id="101127"/>
    <lineage>
        <taxon>Eukaryota</taxon>
        <taxon>Fungi</taxon>
        <taxon>Fungi incertae sedis</taxon>
        <taxon>Mucoromycota</taxon>
        <taxon>Mucoromycotina</taxon>
        <taxon>Mucoromycetes</taxon>
        <taxon>Mucorales</taxon>
        <taxon>Cunninghamellaceae</taxon>
        <taxon>Hesseltinella</taxon>
    </lineage>
</organism>
<evidence type="ECO:0000256" key="3">
    <source>
        <dbReference type="ARBA" id="ARBA00018529"/>
    </source>
</evidence>
<dbReference type="GO" id="GO:0005774">
    <property type="term" value="C:vacuolar membrane"/>
    <property type="evidence" value="ECO:0007669"/>
    <property type="project" value="UniProtKB-SubCell"/>
</dbReference>
<evidence type="ECO:0000256" key="2">
    <source>
        <dbReference type="ARBA" id="ARBA00005643"/>
    </source>
</evidence>
<feature type="compositionally biased region" description="Low complexity" evidence="7">
    <location>
        <begin position="1817"/>
        <end position="1826"/>
    </location>
</feature>
<gene>
    <name evidence="9" type="ORF">DM01DRAFT_1383596</name>
</gene>
<dbReference type="InterPro" id="IPR036388">
    <property type="entry name" value="WH-like_DNA-bd_sf"/>
</dbReference>
<evidence type="ECO:0000256" key="1">
    <source>
        <dbReference type="ARBA" id="ARBA00004148"/>
    </source>
</evidence>
<feature type="region of interest" description="Disordered" evidence="7">
    <location>
        <begin position="424"/>
        <end position="447"/>
    </location>
</feature>
<feature type="region of interest" description="Disordered" evidence="7">
    <location>
        <begin position="639"/>
        <end position="803"/>
    </location>
</feature>
<feature type="compositionally biased region" description="Low complexity" evidence="7">
    <location>
        <begin position="1457"/>
        <end position="1486"/>
    </location>
</feature>
<feature type="compositionally biased region" description="Polar residues" evidence="7">
    <location>
        <begin position="721"/>
        <end position="741"/>
    </location>
</feature>
<name>A0A1X2GH24_9FUNG</name>
<feature type="region of interest" description="Disordered" evidence="7">
    <location>
        <begin position="508"/>
        <end position="571"/>
    </location>
</feature>
<evidence type="ECO:0000313" key="9">
    <source>
        <dbReference type="EMBL" id="ORX53581.1"/>
    </source>
</evidence>
<feature type="compositionally biased region" description="Low complexity" evidence="7">
    <location>
        <begin position="1037"/>
        <end position="1056"/>
    </location>
</feature>
<evidence type="ECO:0000256" key="6">
    <source>
        <dbReference type="ARBA" id="ARBA00023136"/>
    </source>
</evidence>
<dbReference type="Proteomes" id="UP000242146">
    <property type="component" value="Unassembled WGS sequence"/>
</dbReference>
<feature type="compositionally biased region" description="Polar residues" evidence="7">
    <location>
        <begin position="1419"/>
        <end position="1428"/>
    </location>
</feature>
<feature type="compositionally biased region" description="Polar residues" evidence="7">
    <location>
        <begin position="673"/>
        <end position="703"/>
    </location>
</feature>
<feature type="compositionally biased region" description="Polar residues" evidence="7">
    <location>
        <begin position="555"/>
        <end position="571"/>
    </location>
</feature>
<dbReference type="InterPro" id="IPR057068">
    <property type="entry name" value="IML1_N_fung"/>
</dbReference>
<feature type="region of interest" description="Disordered" evidence="7">
    <location>
        <begin position="1735"/>
        <end position="1826"/>
    </location>
</feature>
<comment type="subcellular location">
    <subcellularLocation>
        <location evidence="1">Vacuole membrane</location>
        <topology evidence="1">Peripheral membrane protein</topology>
    </subcellularLocation>
</comment>
<comment type="caution">
    <text evidence="9">The sequence shown here is derived from an EMBL/GenBank/DDBJ whole genome shotgun (WGS) entry which is preliminary data.</text>
</comment>
<protein>
    <recommendedName>
        <fullName evidence="3">Vacuolar membrane-associated protein IML1</fullName>
    </recommendedName>
    <alternativeName>
        <fullName evidence="4">Vacuolar membrane-associated protein iml1</fullName>
    </alternativeName>
</protein>
<evidence type="ECO:0000256" key="5">
    <source>
        <dbReference type="ARBA" id="ARBA00022554"/>
    </source>
</evidence>
<feature type="compositionally biased region" description="Basic and acidic residues" evidence="7">
    <location>
        <begin position="1429"/>
        <end position="1439"/>
    </location>
</feature>
<dbReference type="Gene3D" id="1.10.10.10">
    <property type="entry name" value="Winged helix-like DNA-binding domain superfamily/Winged helix DNA-binding domain"/>
    <property type="match status" value="1"/>
</dbReference>
<dbReference type="PANTHER" id="PTHR13179">
    <property type="entry name" value="DEP DOMAIN CONTAINING PROTEIN 5"/>
    <property type="match status" value="1"/>
</dbReference>
<feature type="region of interest" description="Disordered" evidence="7">
    <location>
        <begin position="979"/>
        <end position="998"/>
    </location>
</feature>
<dbReference type="GO" id="GO:0005096">
    <property type="term" value="F:GTPase activator activity"/>
    <property type="evidence" value="ECO:0007669"/>
    <property type="project" value="InterPro"/>
</dbReference>
<dbReference type="EMBL" id="MCGT01000015">
    <property type="protein sequence ID" value="ORX53581.1"/>
    <property type="molecule type" value="Genomic_DNA"/>
</dbReference>
<feature type="region of interest" description="Disordered" evidence="7">
    <location>
        <begin position="1033"/>
        <end position="1056"/>
    </location>
</feature>
<evidence type="ECO:0000259" key="8">
    <source>
        <dbReference type="PROSITE" id="PS50186"/>
    </source>
</evidence>
<evidence type="ECO:0000256" key="4">
    <source>
        <dbReference type="ARBA" id="ARBA00021881"/>
    </source>
</evidence>
<dbReference type="InterPro" id="IPR027244">
    <property type="entry name" value="IML1"/>
</dbReference>
<dbReference type="PANTHER" id="PTHR13179:SF8">
    <property type="entry name" value="GATOR COMPLEX PROTEIN DEPDC5"/>
    <property type="match status" value="1"/>
</dbReference>
<dbReference type="OrthoDB" id="39497at2759"/>
<keyword evidence="6" id="KW-0472">Membrane</keyword>
<feature type="compositionally biased region" description="Polar residues" evidence="7">
    <location>
        <begin position="777"/>
        <end position="793"/>
    </location>
</feature>
<keyword evidence="10" id="KW-1185">Reference proteome</keyword>
<dbReference type="GO" id="GO:1990130">
    <property type="term" value="C:GATOR1 complex"/>
    <property type="evidence" value="ECO:0007669"/>
    <property type="project" value="TreeGrafter"/>
</dbReference>
<dbReference type="InterPro" id="IPR036390">
    <property type="entry name" value="WH_DNA-bd_sf"/>
</dbReference>
<dbReference type="SUPFAM" id="SSF46785">
    <property type="entry name" value="Winged helix' DNA-binding domain"/>
    <property type="match status" value="1"/>
</dbReference>
<dbReference type="InterPro" id="IPR045838">
    <property type="entry name" value="DEPDC5_CTD"/>
</dbReference>
<feature type="region of interest" description="Disordered" evidence="7">
    <location>
        <begin position="1419"/>
        <end position="1486"/>
    </location>
</feature>
<reference evidence="9 10" key="1">
    <citation type="submission" date="2016-07" db="EMBL/GenBank/DDBJ databases">
        <title>Pervasive Adenine N6-methylation of Active Genes in Fungi.</title>
        <authorList>
            <consortium name="DOE Joint Genome Institute"/>
            <person name="Mondo S.J."/>
            <person name="Dannebaum R.O."/>
            <person name="Kuo R.C."/>
            <person name="Labutti K."/>
            <person name="Haridas S."/>
            <person name="Kuo A."/>
            <person name="Salamov A."/>
            <person name="Ahrendt S.R."/>
            <person name="Lipzen A."/>
            <person name="Sullivan W."/>
            <person name="Andreopoulos W.B."/>
            <person name="Clum A."/>
            <person name="Lindquist E."/>
            <person name="Daum C."/>
            <person name="Ramamoorthy G.K."/>
            <person name="Gryganskyi A."/>
            <person name="Culley D."/>
            <person name="Magnuson J.K."/>
            <person name="James T.Y."/>
            <person name="O'Malley M.A."/>
            <person name="Stajich J.E."/>
            <person name="Spatafora J.W."/>
            <person name="Visel A."/>
            <person name="Grigoriev I.V."/>
        </authorList>
    </citation>
    <scope>NUCLEOTIDE SEQUENCE [LARGE SCALE GENOMIC DNA]</scope>
    <source>
        <strain evidence="9 10">NRRL 3301</strain>
    </source>
</reference>
<accession>A0A1X2GH24</accession>
<dbReference type="PROSITE" id="PS50186">
    <property type="entry name" value="DEP"/>
    <property type="match status" value="1"/>
</dbReference>
<feature type="compositionally biased region" description="Acidic residues" evidence="7">
    <location>
        <begin position="1735"/>
        <end position="1748"/>
    </location>
</feature>
<dbReference type="GO" id="GO:1904262">
    <property type="term" value="P:negative regulation of TORC1 signaling"/>
    <property type="evidence" value="ECO:0007669"/>
    <property type="project" value="TreeGrafter"/>
</dbReference>
<feature type="domain" description="DEP" evidence="8">
    <location>
        <begin position="1326"/>
        <end position="1403"/>
    </location>
</feature>
<dbReference type="Pfam" id="PF24438">
    <property type="entry name" value="IML1_N_fung"/>
    <property type="match status" value="1"/>
</dbReference>
<dbReference type="Pfam" id="PF19418">
    <property type="entry name" value="DEPDC5_CTD"/>
    <property type="match status" value="1"/>
</dbReference>
<comment type="similarity">
    <text evidence="2">Belongs to the IML1 family.</text>
</comment>
<feature type="compositionally biased region" description="Basic and acidic residues" evidence="7">
    <location>
        <begin position="708"/>
        <end position="720"/>
    </location>
</feature>
<evidence type="ECO:0000313" key="10">
    <source>
        <dbReference type="Proteomes" id="UP000242146"/>
    </source>
</evidence>
<dbReference type="GO" id="GO:0035556">
    <property type="term" value="P:intracellular signal transduction"/>
    <property type="evidence" value="ECO:0007669"/>
    <property type="project" value="InterPro"/>
</dbReference>